<evidence type="ECO:0000256" key="5">
    <source>
        <dbReference type="ARBA" id="ARBA00023136"/>
    </source>
</evidence>
<comment type="caution">
    <text evidence="7">The sequence shown here is derived from an EMBL/GenBank/DDBJ whole genome shotgun (WGS) entry which is preliminary data.</text>
</comment>
<feature type="transmembrane region" description="Helical" evidence="6">
    <location>
        <begin position="96"/>
        <end position="116"/>
    </location>
</feature>
<keyword evidence="4 6" id="KW-1133">Transmembrane helix</keyword>
<gene>
    <name evidence="7" type="ORF">XA68_14512</name>
</gene>
<dbReference type="GO" id="GO:0097020">
    <property type="term" value="F:COPII receptor activity"/>
    <property type="evidence" value="ECO:0007669"/>
    <property type="project" value="InterPro"/>
</dbReference>
<evidence type="ECO:0000256" key="2">
    <source>
        <dbReference type="ARBA" id="ARBA00008096"/>
    </source>
</evidence>
<comment type="similarity">
    <text evidence="2">Belongs to the SVP26 family.</text>
</comment>
<reference evidence="7 8" key="2">
    <citation type="journal article" date="2017" name="Sci. Rep.">
        <title>Ant-infecting Ophiocordyceps genomes reveal a high diversity of potential behavioral manipulation genes and a possible major role for enterotoxins.</title>
        <authorList>
            <person name="de Bekker C."/>
            <person name="Ohm R.A."/>
            <person name="Evans H.C."/>
            <person name="Brachmann A."/>
            <person name="Hughes D.P."/>
        </authorList>
    </citation>
    <scope>NUCLEOTIDE SEQUENCE [LARGE SCALE GENOMIC DNA]</scope>
    <source>
        <strain evidence="7 8">SC16a</strain>
    </source>
</reference>
<feature type="transmembrane region" description="Helical" evidence="6">
    <location>
        <begin position="136"/>
        <end position="159"/>
    </location>
</feature>
<dbReference type="GO" id="GO:0005789">
    <property type="term" value="C:endoplasmic reticulum membrane"/>
    <property type="evidence" value="ECO:0007669"/>
    <property type="project" value="TreeGrafter"/>
</dbReference>
<reference evidence="7 8" key="1">
    <citation type="journal article" date="2015" name="BMC Genomics">
        <title>Gene expression during zombie ant biting behavior reflects the complexity underlying fungal parasitic behavioral manipulation.</title>
        <authorList>
            <person name="de Bekker C."/>
            <person name="Ohm R.A."/>
            <person name="Loreto R.G."/>
            <person name="Sebastian A."/>
            <person name="Albert I."/>
            <person name="Merrow M."/>
            <person name="Brachmann A."/>
            <person name="Hughes D.P."/>
        </authorList>
    </citation>
    <scope>NUCLEOTIDE SEQUENCE [LARGE SCALE GENOMIC DNA]</scope>
    <source>
        <strain evidence="7 8">SC16a</strain>
    </source>
</reference>
<dbReference type="GO" id="GO:0006888">
    <property type="term" value="P:endoplasmic reticulum to Golgi vesicle-mediated transport"/>
    <property type="evidence" value="ECO:0007669"/>
    <property type="project" value="InterPro"/>
</dbReference>
<keyword evidence="3 6" id="KW-0812">Transmembrane</keyword>
<evidence type="ECO:0000256" key="4">
    <source>
        <dbReference type="ARBA" id="ARBA00022989"/>
    </source>
</evidence>
<proteinExistence type="inferred from homology"/>
<dbReference type="EMBL" id="LAZP02000036">
    <property type="protein sequence ID" value="PFH62233.1"/>
    <property type="molecule type" value="Genomic_DNA"/>
</dbReference>
<evidence type="ECO:0000256" key="3">
    <source>
        <dbReference type="ARBA" id="ARBA00022692"/>
    </source>
</evidence>
<protein>
    <recommendedName>
        <fullName evidence="9">Protein SVP26</fullName>
    </recommendedName>
</protein>
<dbReference type="InterPro" id="IPR007277">
    <property type="entry name" value="Svp26/Tex261"/>
</dbReference>
<dbReference type="Proteomes" id="UP000037136">
    <property type="component" value="Unassembled WGS sequence"/>
</dbReference>
<comment type="subcellular location">
    <subcellularLocation>
        <location evidence="1">Membrane</location>
        <topology evidence="1">Multi-pass membrane protein</topology>
    </subcellularLocation>
</comment>
<evidence type="ECO:0008006" key="9">
    <source>
        <dbReference type="Google" id="ProtNLM"/>
    </source>
</evidence>
<evidence type="ECO:0000256" key="1">
    <source>
        <dbReference type="ARBA" id="ARBA00004141"/>
    </source>
</evidence>
<evidence type="ECO:0000256" key="6">
    <source>
        <dbReference type="SAM" id="Phobius"/>
    </source>
</evidence>
<dbReference type="GO" id="GO:0000139">
    <property type="term" value="C:Golgi membrane"/>
    <property type="evidence" value="ECO:0007669"/>
    <property type="project" value="TreeGrafter"/>
</dbReference>
<dbReference type="PANTHER" id="PTHR13144:SF0">
    <property type="entry name" value="PROTEIN TEX261"/>
    <property type="match status" value="1"/>
</dbReference>
<sequence length="291" mass="32138">MWILPLVGYAGALVGFCFLTLAIASGLYYLSELVEEHTVIAKRLLTRLIYTVVGLQISLWLLDGFPFWSTLLGIAAHGVYLGNLRRFPFVKLSDPLFLLACVLVLVDHYVWFRHFSHGQTRAYQRSSYYDDVDVPSFTMIASYFGLCVWLVPFALFVSLSASDNVLPTMGSEPVRGVDGKNRHQGMVKAVVDSSPLPLPLTRLASKIEAFAQAGAVFRELSQPLSLTIASQLSQTDDEKAPGYVFFFWKKPGSGLSSGRDEAAPSCVCGLGPKIYECRPWGTEALPGIQTW</sequence>
<feature type="transmembrane region" description="Helical" evidence="6">
    <location>
        <begin position="67"/>
        <end position="84"/>
    </location>
</feature>
<dbReference type="GO" id="GO:0030134">
    <property type="term" value="C:COPII-coated ER to Golgi transport vesicle"/>
    <property type="evidence" value="ECO:0007669"/>
    <property type="project" value="TreeGrafter"/>
</dbReference>
<dbReference type="PANTHER" id="PTHR13144">
    <property type="entry name" value="TEX261 PROTEIN"/>
    <property type="match status" value="1"/>
</dbReference>
<evidence type="ECO:0000313" key="8">
    <source>
        <dbReference type="Proteomes" id="UP000037136"/>
    </source>
</evidence>
<keyword evidence="5 6" id="KW-0472">Membrane</keyword>
<evidence type="ECO:0000313" key="7">
    <source>
        <dbReference type="EMBL" id="PFH62233.1"/>
    </source>
</evidence>
<organism evidence="7 8">
    <name type="scientific">Ophiocordyceps unilateralis</name>
    <name type="common">Zombie-ant fungus</name>
    <name type="synonym">Torrubia unilateralis</name>
    <dbReference type="NCBI Taxonomy" id="268505"/>
    <lineage>
        <taxon>Eukaryota</taxon>
        <taxon>Fungi</taxon>
        <taxon>Dikarya</taxon>
        <taxon>Ascomycota</taxon>
        <taxon>Pezizomycotina</taxon>
        <taxon>Sordariomycetes</taxon>
        <taxon>Hypocreomycetidae</taxon>
        <taxon>Hypocreales</taxon>
        <taxon>Ophiocordycipitaceae</taxon>
        <taxon>Ophiocordyceps</taxon>
    </lineage>
</organism>
<keyword evidence="8" id="KW-1185">Reference proteome</keyword>
<feature type="transmembrane region" description="Helical" evidence="6">
    <location>
        <begin position="6"/>
        <end position="30"/>
    </location>
</feature>
<dbReference type="OrthoDB" id="28257at2759"/>
<dbReference type="AlphaFoldDB" id="A0A2A9PMV6"/>
<accession>A0A2A9PMV6</accession>
<dbReference type="Pfam" id="PF04148">
    <property type="entry name" value="Erv26"/>
    <property type="match status" value="1"/>
</dbReference>
<name>A0A2A9PMV6_OPHUN</name>